<name>A0A0A6UDH6_ACTUT</name>
<dbReference type="Proteomes" id="UP000054537">
    <property type="component" value="Unassembled WGS sequence"/>
</dbReference>
<feature type="region of interest" description="Disordered" evidence="1">
    <location>
        <begin position="130"/>
        <end position="150"/>
    </location>
</feature>
<evidence type="ECO:0000313" key="3">
    <source>
        <dbReference type="Proteomes" id="UP000054537"/>
    </source>
</evidence>
<dbReference type="EMBL" id="JRTT01000130">
    <property type="protein sequence ID" value="KHD73546.1"/>
    <property type="molecule type" value="Genomic_DNA"/>
</dbReference>
<sequence length="196" mass="20448">MEDTLALPDAWRRQVHPRRGGTVVRPFAADPQAPERAGRMLAERQARVSAVLAAPSTTDDVRAAATRWQAGEADPLGAAAVAVITGQGGVGPTAADMWISGHGLRFAALAAVAAATLLIIDDQAPRGLSGTPFADPGIRRRRPGDPRPEYEPALPGLLRVRAAFAAASDPTPTRSSPRWPATGPVTTCTSVPPVRC</sequence>
<dbReference type="AlphaFoldDB" id="A0A0A6UDH6"/>
<organism evidence="2 3">
    <name type="scientific">Actinoplanes utahensis</name>
    <dbReference type="NCBI Taxonomy" id="1869"/>
    <lineage>
        <taxon>Bacteria</taxon>
        <taxon>Bacillati</taxon>
        <taxon>Actinomycetota</taxon>
        <taxon>Actinomycetes</taxon>
        <taxon>Micromonosporales</taxon>
        <taxon>Micromonosporaceae</taxon>
        <taxon>Actinoplanes</taxon>
    </lineage>
</organism>
<proteinExistence type="predicted"/>
<accession>A0A0A6UDH6</accession>
<keyword evidence="3" id="KW-1185">Reference proteome</keyword>
<reference evidence="2 3" key="1">
    <citation type="submission" date="2014-10" db="EMBL/GenBank/DDBJ databases">
        <title>Draft genome sequence of Actinoplanes utahensis NRRL 12052.</title>
        <authorList>
            <person name="Velasco-Bucheli B."/>
            <person name="del Cerro C."/>
            <person name="Hormigo D."/>
            <person name="Garcia J.L."/>
            <person name="Acebal C."/>
            <person name="Arroyo M."/>
            <person name="de la Mata I."/>
        </authorList>
    </citation>
    <scope>NUCLEOTIDE SEQUENCE [LARGE SCALE GENOMIC DNA]</scope>
    <source>
        <strain evidence="2 3">NRRL 12052</strain>
    </source>
</reference>
<protein>
    <submittedName>
        <fullName evidence="2">Uncharacterized protein</fullName>
    </submittedName>
</protein>
<evidence type="ECO:0000256" key="1">
    <source>
        <dbReference type="SAM" id="MobiDB-lite"/>
    </source>
</evidence>
<dbReference type="STRING" id="1869.MB27_34010"/>
<dbReference type="RefSeq" id="WP_043531668.1">
    <property type="nucleotide sequence ID" value="NZ_BAABKU010000032.1"/>
</dbReference>
<feature type="region of interest" description="Disordered" evidence="1">
    <location>
        <begin position="166"/>
        <end position="186"/>
    </location>
</feature>
<comment type="caution">
    <text evidence="2">The sequence shown here is derived from an EMBL/GenBank/DDBJ whole genome shotgun (WGS) entry which is preliminary data.</text>
</comment>
<dbReference type="OrthoDB" id="4554725at2"/>
<gene>
    <name evidence="2" type="ORF">MB27_34010</name>
</gene>
<evidence type="ECO:0000313" key="2">
    <source>
        <dbReference type="EMBL" id="KHD73546.1"/>
    </source>
</evidence>